<dbReference type="OrthoDB" id="3271097at2759"/>
<dbReference type="AlphaFoldDB" id="A0A0C2XLR9"/>
<feature type="compositionally biased region" description="Basic and acidic residues" evidence="1">
    <location>
        <begin position="169"/>
        <end position="178"/>
    </location>
</feature>
<sequence>MTNNAKNRPNTMQHQHRTSASASATSSTSAATIEDLREQNKELQRLVQKYKGTQKTMKTTVKQIIRPKGEAGSRRRGFILYDAMGLHKMENGPVMYDRMRDSVRKACIRVGLDLGGHYRHQDPEKLGQVFHLVRNTFPYLTTDRFPHNWAVAEMVKGYIAGTRKARKFQTHEDEESRGFRSKSKRRRECEMSELDDDPPSTKPKRPQTSDSNFYASEPEEVASVTSGKNVAHSGNKPKRPHTSDSDFYASEPEEVASITSGKNVAHSGNKPKRPRTNDSDFYVSRPKEVASVTSGKNVTHSGNKPKGALSQTSMMKTTSKRNTRDMSNDHGNEDDDEDFIPEHPPKKRRMQTRQSKRSSLNSGEKQSLPKRTSSECDPRSGVDDGNKDDGDSFDHDDDNDLDHDNDYDFEPEPPLEISSQSRP</sequence>
<feature type="compositionally biased region" description="Low complexity" evidence="1">
    <location>
        <begin position="18"/>
        <end position="30"/>
    </location>
</feature>
<feature type="compositionally biased region" description="Polar residues" evidence="1">
    <location>
        <begin position="1"/>
        <end position="13"/>
    </location>
</feature>
<feature type="region of interest" description="Disordered" evidence="1">
    <location>
        <begin position="1"/>
        <end position="30"/>
    </location>
</feature>
<name>A0A0C2XLR9_HEBCY</name>
<reference evidence="2 3" key="1">
    <citation type="submission" date="2014-04" db="EMBL/GenBank/DDBJ databases">
        <authorList>
            <consortium name="DOE Joint Genome Institute"/>
            <person name="Kuo A."/>
            <person name="Gay G."/>
            <person name="Dore J."/>
            <person name="Kohler A."/>
            <person name="Nagy L.G."/>
            <person name="Floudas D."/>
            <person name="Copeland A."/>
            <person name="Barry K.W."/>
            <person name="Cichocki N."/>
            <person name="Veneault-Fourrey C."/>
            <person name="LaButti K."/>
            <person name="Lindquist E.A."/>
            <person name="Lipzen A."/>
            <person name="Lundell T."/>
            <person name="Morin E."/>
            <person name="Murat C."/>
            <person name="Sun H."/>
            <person name="Tunlid A."/>
            <person name="Henrissat B."/>
            <person name="Grigoriev I.V."/>
            <person name="Hibbett D.S."/>
            <person name="Martin F."/>
            <person name="Nordberg H.P."/>
            <person name="Cantor M.N."/>
            <person name="Hua S.X."/>
        </authorList>
    </citation>
    <scope>NUCLEOTIDE SEQUENCE [LARGE SCALE GENOMIC DNA]</scope>
    <source>
        <strain evidence="3">h7</strain>
    </source>
</reference>
<feature type="compositionally biased region" description="Polar residues" evidence="1">
    <location>
        <begin position="291"/>
        <end position="302"/>
    </location>
</feature>
<protein>
    <submittedName>
        <fullName evidence="2">Uncharacterized protein</fullName>
    </submittedName>
</protein>
<feature type="compositionally biased region" description="Basic and acidic residues" evidence="1">
    <location>
        <begin position="372"/>
        <end position="393"/>
    </location>
</feature>
<evidence type="ECO:0000313" key="3">
    <source>
        <dbReference type="Proteomes" id="UP000053424"/>
    </source>
</evidence>
<feature type="compositionally biased region" description="Basic and acidic residues" evidence="1">
    <location>
        <begin position="322"/>
        <end position="331"/>
    </location>
</feature>
<feature type="compositionally biased region" description="Polar residues" evidence="1">
    <location>
        <begin position="357"/>
        <end position="371"/>
    </location>
</feature>
<reference evidence="3" key="2">
    <citation type="submission" date="2015-01" db="EMBL/GenBank/DDBJ databases">
        <title>Evolutionary Origins and Diversification of the Mycorrhizal Mutualists.</title>
        <authorList>
            <consortium name="DOE Joint Genome Institute"/>
            <consortium name="Mycorrhizal Genomics Consortium"/>
            <person name="Kohler A."/>
            <person name="Kuo A."/>
            <person name="Nagy L.G."/>
            <person name="Floudas D."/>
            <person name="Copeland A."/>
            <person name="Barry K.W."/>
            <person name="Cichocki N."/>
            <person name="Veneault-Fourrey C."/>
            <person name="LaButti K."/>
            <person name="Lindquist E.A."/>
            <person name="Lipzen A."/>
            <person name="Lundell T."/>
            <person name="Morin E."/>
            <person name="Murat C."/>
            <person name="Riley R."/>
            <person name="Ohm R."/>
            <person name="Sun H."/>
            <person name="Tunlid A."/>
            <person name="Henrissat B."/>
            <person name="Grigoriev I.V."/>
            <person name="Hibbett D.S."/>
            <person name="Martin F."/>
        </authorList>
    </citation>
    <scope>NUCLEOTIDE SEQUENCE [LARGE SCALE GENOMIC DNA]</scope>
    <source>
        <strain evidence="3">h7</strain>
    </source>
</reference>
<dbReference type="HOGENOM" id="CLU_649004_0_0_1"/>
<dbReference type="STRING" id="686832.A0A0C2XLR9"/>
<dbReference type="EMBL" id="KN831789">
    <property type="protein sequence ID" value="KIM38668.1"/>
    <property type="molecule type" value="Genomic_DNA"/>
</dbReference>
<organism evidence="2 3">
    <name type="scientific">Hebeloma cylindrosporum</name>
    <dbReference type="NCBI Taxonomy" id="76867"/>
    <lineage>
        <taxon>Eukaryota</taxon>
        <taxon>Fungi</taxon>
        <taxon>Dikarya</taxon>
        <taxon>Basidiomycota</taxon>
        <taxon>Agaricomycotina</taxon>
        <taxon>Agaricomycetes</taxon>
        <taxon>Agaricomycetidae</taxon>
        <taxon>Agaricales</taxon>
        <taxon>Agaricineae</taxon>
        <taxon>Hymenogastraceae</taxon>
        <taxon>Hebeloma</taxon>
    </lineage>
</organism>
<feature type="compositionally biased region" description="Acidic residues" evidence="1">
    <location>
        <begin position="394"/>
        <end position="413"/>
    </location>
</feature>
<gene>
    <name evidence="2" type="ORF">M413DRAFT_29912</name>
</gene>
<dbReference type="Proteomes" id="UP000053424">
    <property type="component" value="Unassembled WGS sequence"/>
</dbReference>
<evidence type="ECO:0000313" key="2">
    <source>
        <dbReference type="EMBL" id="KIM38668.1"/>
    </source>
</evidence>
<evidence type="ECO:0000256" key="1">
    <source>
        <dbReference type="SAM" id="MobiDB-lite"/>
    </source>
</evidence>
<proteinExistence type="predicted"/>
<feature type="compositionally biased region" description="Basic residues" evidence="1">
    <location>
        <begin position="345"/>
        <end position="356"/>
    </location>
</feature>
<keyword evidence="3" id="KW-1185">Reference proteome</keyword>
<accession>A0A0C2XLR9</accession>
<feature type="region of interest" description="Disordered" evidence="1">
    <location>
        <begin position="168"/>
        <end position="423"/>
    </location>
</feature>